<dbReference type="Pfam" id="PF00933">
    <property type="entry name" value="Glyco_hydro_3"/>
    <property type="match status" value="1"/>
</dbReference>
<reference evidence="9 10" key="1">
    <citation type="submission" date="2024-03" db="EMBL/GenBank/DDBJ databases">
        <title>Human intestinal bacterial collection.</title>
        <authorList>
            <person name="Pauvert C."/>
            <person name="Hitch T.C.A."/>
            <person name="Clavel T."/>
        </authorList>
    </citation>
    <scope>NUCLEOTIDE SEQUENCE [LARGE SCALE GENOMIC DNA]</scope>
    <source>
        <strain evidence="9 10">CLA-SR-H021</strain>
    </source>
</reference>
<keyword evidence="5 9" id="KW-0378">Hydrolase</keyword>
<dbReference type="InterPro" id="IPR017853">
    <property type="entry name" value="GH"/>
</dbReference>
<name>A0ABV1D4A4_9FIRM</name>
<feature type="domain" description="Glycoside hydrolase family 3 N-terminal" evidence="7">
    <location>
        <begin position="121"/>
        <end position="412"/>
    </location>
</feature>
<dbReference type="InterPro" id="IPR036881">
    <property type="entry name" value="Glyco_hydro_3_C_sf"/>
</dbReference>
<keyword evidence="10" id="KW-1185">Reference proteome</keyword>
<accession>A0ABV1D4A4</accession>
<dbReference type="InterPro" id="IPR036962">
    <property type="entry name" value="Glyco_hydro_3_N_sf"/>
</dbReference>
<comment type="catalytic activity">
    <reaction evidence="1">
        <text>Hydrolysis of terminal, non-reducing beta-D-glucosyl residues with release of beta-D-glucose.</text>
        <dbReference type="EC" id="3.2.1.21"/>
    </reaction>
</comment>
<dbReference type="SUPFAM" id="SSF51445">
    <property type="entry name" value="(Trans)glycosidases"/>
    <property type="match status" value="1"/>
</dbReference>
<dbReference type="InterPro" id="IPR051915">
    <property type="entry name" value="Cellulose_Degrad_GH3"/>
</dbReference>
<dbReference type="PANTHER" id="PTHR30620:SF16">
    <property type="entry name" value="LYSOSOMAL BETA GLUCOSIDASE"/>
    <property type="match status" value="1"/>
</dbReference>
<evidence type="ECO:0000259" key="7">
    <source>
        <dbReference type="Pfam" id="PF00933"/>
    </source>
</evidence>
<evidence type="ECO:0000256" key="6">
    <source>
        <dbReference type="ARBA" id="ARBA00023295"/>
    </source>
</evidence>
<dbReference type="Gene3D" id="3.20.20.300">
    <property type="entry name" value="Glycoside hydrolase, family 3, N-terminal domain"/>
    <property type="match status" value="1"/>
</dbReference>
<feature type="domain" description="Glycoside hydrolase family 3 C-terminal" evidence="8">
    <location>
        <begin position="504"/>
        <end position="761"/>
    </location>
</feature>
<protein>
    <recommendedName>
        <fullName evidence="3">beta-glucosidase</fullName>
        <ecNumber evidence="3">3.2.1.21</ecNumber>
    </recommendedName>
</protein>
<comment type="caution">
    <text evidence="9">The sequence shown here is derived from an EMBL/GenBank/DDBJ whole genome shotgun (WGS) entry which is preliminary data.</text>
</comment>
<evidence type="ECO:0000256" key="1">
    <source>
        <dbReference type="ARBA" id="ARBA00000448"/>
    </source>
</evidence>
<evidence type="ECO:0000256" key="4">
    <source>
        <dbReference type="ARBA" id="ARBA00022729"/>
    </source>
</evidence>
<keyword evidence="4" id="KW-0732">Signal</keyword>
<proteinExistence type="inferred from homology"/>
<evidence type="ECO:0000256" key="2">
    <source>
        <dbReference type="ARBA" id="ARBA00005336"/>
    </source>
</evidence>
<sequence length="763" mass="84468">MTMAKTSVHYYKNTNGPTIGVTVKPVIEKDGLYFRDLTGDGILSPYKDWRKSPEERARSLAEELSADEKIGMLFVNSWKMGIYQEDKSKVDESGLLNEEIVEKDESIFNVEKTYGTTYTLKEMGIRHLILRQNPRPEELAEWVNQLNQVAEASEHAVPVMVISNSRNENGEMVFGMNDAAGVFAAWPGTMGIAAAVKGSGLGLIDDFASCIREEWDSVGMKKGYMYMADVVTDPRWQRTYGTFGEDPDLVCRIMERLVPGIQGGSDGVTPEGVAVTIKHFPGGGARENGFDPHYAQGQWNVYQTENSLQKYHIPAFQTAIDKKASSIMPYYAKPCKDKSRPQYDRKGRQIEMEPVGFAFNQAFIQGLLREQMGFEGYVNSDSGISNKMAWGVEMLDIPSRIALAVNNGVDIISGSLDVFSAREAYERGKNGYYTTMGHPVPDGFTAEQLTLSDEALTRAAIRTLREKFALGMFDNPYRCPDKAAQVIARKEHWDAAYEAHQKSVVLLKNAGNVLPLTKEKLSGKRIYVECFRADGEAAAKETEAVRETVEKLVRGNVEMADGSAREGGDICLTQTYLDADYALLFISPSSGEYFNATKGYLELDICEDKEVADVDGEGRPADTFHRETTLCGAGRIREISGAVRKRGGKVIAHINFTLAWEVGNVEPSADALLAGFDTYTEAVLDVAFGRYAPSGKMPITLPKDDSVIRVDSTGVCISPNDVPGYDKDLYMPQEMKDGNGKAYAYRDSQGNYYELDFGLSYEG</sequence>
<evidence type="ECO:0000259" key="8">
    <source>
        <dbReference type="Pfam" id="PF01915"/>
    </source>
</evidence>
<gene>
    <name evidence="9" type="ORF">WMQ36_09645</name>
</gene>
<dbReference type="RefSeq" id="WP_040381163.1">
    <property type="nucleotide sequence ID" value="NZ_JBBMFM010000027.1"/>
</dbReference>
<dbReference type="InterPro" id="IPR001764">
    <property type="entry name" value="Glyco_hydro_3_N"/>
</dbReference>
<dbReference type="Proteomes" id="UP001454086">
    <property type="component" value="Unassembled WGS sequence"/>
</dbReference>
<evidence type="ECO:0000313" key="10">
    <source>
        <dbReference type="Proteomes" id="UP001454086"/>
    </source>
</evidence>
<evidence type="ECO:0000313" key="9">
    <source>
        <dbReference type="EMBL" id="MEQ2425233.1"/>
    </source>
</evidence>
<comment type="similarity">
    <text evidence="2">Belongs to the glycosyl hydrolase 3 family.</text>
</comment>
<organism evidence="9 10">
    <name type="scientific">Enterocloster hominis</name>
    <name type="common">ex Hitch et al. 2024</name>
    <dbReference type="NCBI Taxonomy" id="1917870"/>
    <lineage>
        <taxon>Bacteria</taxon>
        <taxon>Bacillati</taxon>
        <taxon>Bacillota</taxon>
        <taxon>Clostridia</taxon>
        <taxon>Lachnospirales</taxon>
        <taxon>Lachnospiraceae</taxon>
        <taxon>Enterocloster</taxon>
    </lineage>
</organism>
<evidence type="ECO:0000256" key="5">
    <source>
        <dbReference type="ARBA" id="ARBA00022801"/>
    </source>
</evidence>
<dbReference type="PANTHER" id="PTHR30620">
    <property type="entry name" value="PERIPLASMIC BETA-GLUCOSIDASE-RELATED"/>
    <property type="match status" value="1"/>
</dbReference>
<dbReference type="EC" id="3.2.1.21" evidence="3"/>
<dbReference type="Gene3D" id="3.40.50.1700">
    <property type="entry name" value="Glycoside hydrolase family 3 C-terminal domain"/>
    <property type="match status" value="1"/>
</dbReference>
<evidence type="ECO:0000256" key="3">
    <source>
        <dbReference type="ARBA" id="ARBA00012744"/>
    </source>
</evidence>
<dbReference type="GO" id="GO:0016787">
    <property type="term" value="F:hydrolase activity"/>
    <property type="evidence" value="ECO:0007669"/>
    <property type="project" value="UniProtKB-KW"/>
</dbReference>
<dbReference type="InterPro" id="IPR002772">
    <property type="entry name" value="Glyco_hydro_3_C"/>
</dbReference>
<dbReference type="SUPFAM" id="SSF52279">
    <property type="entry name" value="Beta-D-glucan exohydrolase, C-terminal domain"/>
    <property type="match status" value="1"/>
</dbReference>
<dbReference type="PRINTS" id="PR00133">
    <property type="entry name" value="GLHYDRLASE3"/>
</dbReference>
<dbReference type="EMBL" id="JBBMFM010000027">
    <property type="protein sequence ID" value="MEQ2425233.1"/>
    <property type="molecule type" value="Genomic_DNA"/>
</dbReference>
<keyword evidence="6" id="KW-0326">Glycosidase</keyword>
<dbReference type="Pfam" id="PF01915">
    <property type="entry name" value="Glyco_hydro_3_C"/>
    <property type="match status" value="1"/>
</dbReference>